<gene>
    <name evidence="3" type="ORF">TvY486_0033580</name>
</gene>
<dbReference type="AlphaFoldDB" id="F9WSH8"/>
<dbReference type="EMBL" id="CAEX01005775">
    <property type="protein sequence ID" value="CCD20517.1"/>
    <property type="molecule type" value="Genomic_DNA"/>
</dbReference>
<sequence>MHASRQLLGVFWSIVFGSLSAWRARHVSAGSASASASPGSRVSVFSCLASAATLSIFLLNGVPTRLVLKVTLNTPAMRQSLYEPAEPAPATLVNGQLSWLLDVGEPIVNSFRTSPLACSSAPVTCDHAHACISAVGSASHSAGTGLPLAVPLPDRAWSAATKLLVTVMVPALLLGFVVMQWKPLSALETRVLAMRVHWSISPAMCADSVAASVARVAMAFASCAARAFRLSRLASACVARWFCATASCFVRADILASAGCAPFATSGPARCAAMALISVNARSVSTCAWRAPPLSAPDTTQSRRASASVTPALLSIAASPVAAASKTSASSHAPRVMSILAKAPLAEKRRQPRKSKKKKAQAVPPMPCAAAASASQAPTQPNPRTESQSSPSPRAHSVAKARSLAAT</sequence>
<proteinExistence type="predicted"/>
<evidence type="ECO:0000313" key="4">
    <source>
        <dbReference type="Proteomes" id="UP000009027"/>
    </source>
</evidence>
<keyword evidence="2" id="KW-1133">Transmembrane helix</keyword>
<feature type="transmembrane region" description="Helical" evidence="2">
    <location>
        <begin position="44"/>
        <end position="68"/>
    </location>
</feature>
<name>F9WSH8_TRYVY</name>
<reference evidence="3 4" key="1">
    <citation type="journal article" date="2012" name="Proc. Natl. Acad. Sci. U.S.A.">
        <title>Antigenic diversity is generated by distinct evolutionary mechanisms in African trypanosome species.</title>
        <authorList>
            <person name="Jackson A.P."/>
            <person name="Berry A."/>
            <person name="Aslett M."/>
            <person name="Allison H.C."/>
            <person name="Burton P."/>
            <person name="Vavrova-Anderson J."/>
            <person name="Brown R."/>
            <person name="Browne H."/>
            <person name="Corton N."/>
            <person name="Hauser H."/>
            <person name="Gamble J."/>
            <person name="Gilderthorp R."/>
            <person name="Marcello L."/>
            <person name="McQuillan J."/>
            <person name="Otto T.D."/>
            <person name="Quail M.A."/>
            <person name="Sanders M.J."/>
            <person name="van Tonder A."/>
            <person name="Ginger M.L."/>
            <person name="Field M.C."/>
            <person name="Barry J.D."/>
            <person name="Hertz-Fowler C."/>
            <person name="Berriman M."/>
        </authorList>
    </citation>
    <scope>NUCLEOTIDE SEQUENCE</scope>
    <source>
        <strain evidence="3 4">Y486</strain>
    </source>
</reference>
<organism evidence="3 4">
    <name type="scientific">Trypanosoma vivax (strain Y486)</name>
    <dbReference type="NCBI Taxonomy" id="1055687"/>
    <lineage>
        <taxon>Eukaryota</taxon>
        <taxon>Discoba</taxon>
        <taxon>Euglenozoa</taxon>
        <taxon>Kinetoplastea</taxon>
        <taxon>Metakinetoplastina</taxon>
        <taxon>Trypanosomatida</taxon>
        <taxon>Trypanosomatidae</taxon>
        <taxon>Trypanosoma</taxon>
        <taxon>Duttonella</taxon>
    </lineage>
</organism>
<protein>
    <submittedName>
        <fullName evidence="3">Uncharacterized protein</fullName>
    </submittedName>
</protein>
<feature type="compositionally biased region" description="Basic residues" evidence="1">
    <location>
        <begin position="350"/>
        <end position="360"/>
    </location>
</feature>
<keyword evidence="2" id="KW-0812">Transmembrane</keyword>
<dbReference type="Proteomes" id="UP000009027">
    <property type="component" value="Unassembled WGS sequence"/>
</dbReference>
<accession>F9WSH8</accession>
<evidence type="ECO:0000256" key="1">
    <source>
        <dbReference type="SAM" id="MobiDB-lite"/>
    </source>
</evidence>
<dbReference type="VEuPathDB" id="TriTrypDB:TvY486_0033580"/>
<evidence type="ECO:0000256" key="2">
    <source>
        <dbReference type="SAM" id="Phobius"/>
    </source>
</evidence>
<keyword evidence="2" id="KW-0472">Membrane</keyword>
<feature type="transmembrane region" description="Helical" evidence="2">
    <location>
        <begin position="163"/>
        <end position="181"/>
    </location>
</feature>
<keyword evidence="4" id="KW-1185">Reference proteome</keyword>
<feature type="region of interest" description="Disordered" evidence="1">
    <location>
        <begin position="342"/>
        <end position="407"/>
    </location>
</feature>
<evidence type="ECO:0000313" key="3">
    <source>
        <dbReference type="EMBL" id="CCD20517.1"/>
    </source>
</evidence>
<feature type="compositionally biased region" description="Low complexity" evidence="1">
    <location>
        <begin position="368"/>
        <end position="383"/>
    </location>
</feature>